<dbReference type="InterPro" id="IPR003594">
    <property type="entry name" value="HATPase_dom"/>
</dbReference>
<gene>
    <name evidence="18" type="ORF">ASAP_1724</name>
</gene>
<keyword evidence="11" id="KW-0067">ATP-binding</keyword>
<keyword evidence="12 15" id="KW-1133">Transmembrane helix</keyword>
<keyword evidence="8 15" id="KW-0812">Transmembrane</keyword>
<keyword evidence="9" id="KW-0547">Nucleotide-binding</keyword>
<dbReference type="InterPro" id="IPR003661">
    <property type="entry name" value="HisK_dim/P_dom"/>
</dbReference>
<dbReference type="Pfam" id="PF00512">
    <property type="entry name" value="HisKA"/>
    <property type="match status" value="1"/>
</dbReference>
<keyword evidence="4" id="KW-1003">Cell membrane</keyword>
<dbReference type="SMART" id="SM00388">
    <property type="entry name" value="HisKA"/>
    <property type="match status" value="1"/>
</dbReference>
<dbReference type="eggNOG" id="COG5002">
    <property type="taxonomic scope" value="Bacteria"/>
</dbReference>
<dbReference type="CDD" id="cd00082">
    <property type="entry name" value="HisKA"/>
    <property type="match status" value="1"/>
</dbReference>
<dbReference type="PROSITE" id="PS50109">
    <property type="entry name" value="HIS_KIN"/>
    <property type="match status" value="1"/>
</dbReference>
<dbReference type="PANTHER" id="PTHR44936">
    <property type="entry name" value="SENSOR PROTEIN CREC"/>
    <property type="match status" value="1"/>
</dbReference>
<evidence type="ECO:0000256" key="10">
    <source>
        <dbReference type="ARBA" id="ARBA00022777"/>
    </source>
</evidence>
<evidence type="ECO:0000256" key="3">
    <source>
        <dbReference type="ARBA" id="ARBA00012438"/>
    </source>
</evidence>
<name>A0A060QF87_9PROT</name>
<dbReference type="GO" id="GO:0005524">
    <property type="term" value="F:ATP binding"/>
    <property type="evidence" value="ECO:0007669"/>
    <property type="project" value="UniProtKB-KW"/>
</dbReference>
<evidence type="ECO:0000256" key="1">
    <source>
        <dbReference type="ARBA" id="ARBA00000085"/>
    </source>
</evidence>
<dbReference type="SMART" id="SM00387">
    <property type="entry name" value="HATPase_c"/>
    <property type="match status" value="1"/>
</dbReference>
<evidence type="ECO:0000256" key="12">
    <source>
        <dbReference type="ARBA" id="ARBA00022989"/>
    </source>
</evidence>
<keyword evidence="5" id="KW-0997">Cell inner membrane</keyword>
<dbReference type="InterPro" id="IPR036097">
    <property type="entry name" value="HisK_dim/P_sf"/>
</dbReference>
<evidence type="ECO:0000256" key="7">
    <source>
        <dbReference type="ARBA" id="ARBA00022679"/>
    </source>
</evidence>
<dbReference type="GO" id="GO:0000155">
    <property type="term" value="F:phosphorelay sensor kinase activity"/>
    <property type="evidence" value="ECO:0007669"/>
    <property type="project" value="InterPro"/>
</dbReference>
<dbReference type="InterPro" id="IPR005467">
    <property type="entry name" value="His_kinase_dom"/>
</dbReference>
<evidence type="ECO:0000256" key="4">
    <source>
        <dbReference type="ARBA" id="ARBA00022475"/>
    </source>
</evidence>
<evidence type="ECO:0000256" key="11">
    <source>
        <dbReference type="ARBA" id="ARBA00022840"/>
    </source>
</evidence>
<dbReference type="RefSeq" id="WP_031241513.1">
    <property type="nucleotide sequence ID" value="NZ_CBLX010000012.1"/>
</dbReference>
<protein>
    <recommendedName>
        <fullName evidence="3">histidine kinase</fullName>
        <ecNumber evidence="3">2.7.13.3</ecNumber>
    </recommendedName>
</protein>
<dbReference type="EMBL" id="CBLX010000012">
    <property type="protein sequence ID" value="CDG39769.1"/>
    <property type="molecule type" value="Genomic_DNA"/>
</dbReference>
<evidence type="ECO:0000256" key="2">
    <source>
        <dbReference type="ARBA" id="ARBA00004429"/>
    </source>
</evidence>
<dbReference type="PANTHER" id="PTHR44936:SF5">
    <property type="entry name" value="SENSOR HISTIDINE KINASE ENVZ"/>
    <property type="match status" value="1"/>
</dbReference>
<evidence type="ECO:0000313" key="19">
    <source>
        <dbReference type="Proteomes" id="UP000027583"/>
    </source>
</evidence>
<feature type="transmembrane region" description="Helical" evidence="15">
    <location>
        <begin position="170"/>
        <end position="191"/>
    </location>
</feature>
<dbReference type="InterPro" id="IPR003660">
    <property type="entry name" value="HAMP_dom"/>
</dbReference>
<dbReference type="SUPFAM" id="SSF47384">
    <property type="entry name" value="Homodimeric domain of signal transducing histidine kinase"/>
    <property type="match status" value="1"/>
</dbReference>
<dbReference type="CDD" id="cd06225">
    <property type="entry name" value="HAMP"/>
    <property type="match status" value="1"/>
</dbReference>
<dbReference type="SUPFAM" id="SSF55874">
    <property type="entry name" value="ATPase domain of HSP90 chaperone/DNA topoisomerase II/histidine kinase"/>
    <property type="match status" value="1"/>
</dbReference>
<accession>A0A060QF87</accession>
<keyword evidence="10 18" id="KW-0418">Kinase</keyword>
<dbReference type="AlphaFoldDB" id="A0A060QF87"/>
<evidence type="ECO:0000256" key="15">
    <source>
        <dbReference type="SAM" id="Phobius"/>
    </source>
</evidence>
<feature type="transmembrane region" description="Helical" evidence="15">
    <location>
        <begin position="21"/>
        <end position="44"/>
    </location>
</feature>
<dbReference type="InterPro" id="IPR050980">
    <property type="entry name" value="2C_sensor_his_kinase"/>
</dbReference>
<dbReference type="InterPro" id="IPR004358">
    <property type="entry name" value="Sig_transdc_His_kin-like_C"/>
</dbReference>
<evidence type="ECO:0000256" key="5">
    <source>
        <dbReference type="ARBA" id="ARBA00022519"/>
    </source>
</evidence>
<comment type="catalytic activity">
    <reaction evidence="1">
        <text>ATP + protein L-histidine = ADP + protein N-phospho-L-histidine.</text>
        <dbReference type="EC" id="2.7.13.3"/>
    </reaction>
</comment>
<dbReference type="PRINTS" id="PR00344">
    <property type="entry name" value="BCTRLSENSOR"/>
</dbReference>
<evidence type="ECO:0000256" key="9">
    <source>
        <dbReference type="ARBA" id="ARBA00022741"/>
    </source>
</evidence>
<dbReference type="SMART" id="SM00304">
    <property type="entry name" value="HAMP"/>
    <property type="match status" value="1"/>
</dbReference>
<evidence type="ECO:0000256" key="13">
    <source>
        <dbReference type="ARBA" id="ARBA00023012"/>
    </source>
</evidence>
<comment type="subcellular location">
    <subcellularLocation>
        <location evidence="2">Cell inner membrane</location>
        <topology evidence="2">Multi-pass membrane protein</topology>
    </subcellularLocation>
</comment>
<comment type="caution">
    <text evidence="18">The sequence shown here is derived from an EMBL/GenBank/DDBJ whole genome shotgun (WGS) entry which is preliminary data.</text>
</comment>
<dbReference type="InterPro" id="IPR036890">
    <property type="entry name" value="HATPase_C_sf"/>
</dbReference>
<evidence type="ECO:0000256" key="6">
    <source>
        <dbReference type="ARBA" id="ARBA00022553"/>
    </source>
</evidence>
<keyword evidence="13" id="KW-0902">Two-component regulatory system</keyword>
<organism evidence="18 19">
    <name type="scientific">Asaia bogorensis</name>
    <dbReference type="NCBI Taxonomy" id="91915"/>
    <lineage>
        <taxon>Bacteria</taxon>
        <taxon>Pseudomonadati</taxon>
        <taxon>Pseudomonadota</taxon>
        <taxon>Alphaproteobacteria</taxon>
        <taxon>Acetobacterales</taxon>
        <taxon>Acetobacteraceae</taxon>
        <taxon>Asaia</taxon>
    </lineage>
</organism>
<evidence type="ECO:0000256" key="14">
    <source>
        <dbReference type="ARBA" id="ARBA00023136"/>
    </source>
</evidence>
<dbReference type="EC" id="2.7.13.3" evidence="3"/>
<dbReference type="Pfam" id="PF00672">
    <property type="entry name" value="HAMP"/>
    <property type="match status" value="1"/>
</dbReference>
<reference evidence="18 19" key="1">
    <citation type="journal article" date="2014" name="Genome Biol. Evol.">
        <title>Acetic acid bacteria genomes reveal functional traits for adaptation to life in insect guts.</title>
        <authorList>
            <person name="Chouaia B."/>
            <person name="Gaiarsa S."/>
            <person name="Crotti E."/>
            <person name="Comandatore F."/>
            <person name="Degli Esposti M."/>
            <person name="Ricci I."/>
            <person name="Alma A."/>
            <person name="Favia G."/>
            <person name="Bandi C."/>
            <person name="Daffonchio D."/>
        </authorList>
    </citation>
    <scope>NUCLEOTIDE SEQUENCE [LARGE SCALE GENOMIC DNA]</scope>
    <source>
        <strain evidence="18 19">SF2.1</strain>
    </source>
</reference>
<evidence type="ECO:0000313" key="18">
    <source>
        <dbReference type="EMBL" id="CDG39769.1"/>
    </source>
</evidence>
<evidence type="ECO:0000256" key="8">
    <source>
        <dbReference type="ARBA" id="ARBA00022692"/>
    </source>
</evidence>
<dbReference type="Gene3D" id="1.10.287.130">
    <property type="match status" value="1"/>
</dbReference>
<sequence>MPFSLGGGNTPRIIRLWPVGLVGRVSVVLLAAVILVFVASAFFYEEAETYIDDDSRITQLAEELSTDLRVLRTTPISQRGLLGALLSDNGISVSWRSANQPIDLDQPHRLRQVEESLIANDRDLGKADIRVWADRADSSSIHGSLQLADGSRLAFNVPGILKHRHMTGGLASAAITAGAVAIAAAMIVRALSTPLRALAQVADSIAKSDDMQWTMVDERGPREVRGLAQAINKMQHRIRRLINDRTEILAAVSHDLRTPLARLRLRAGFMDDEETQTAIEADIDEMEAMVTGVLAYLAGDLDPEPIKQVDLVAILNTLLDSQSDRGRDTSYTGPDRCQAMVRPLAIKRVFANLIDNACNYGGDAHVTLETDGKEVIVSVVDDGPGIPEAELENVLSAFYRVEGSRSRATGGMGLGLAIVTREVGRAKGKVDLHNVPGRGLCVQIMLPLGVAQA</sequence>
<dbReference type="Proteomes" id="UP000027583">
    <property type="component" value="Unassembled WGS sequence"/>
</dbReference>
<feature type="domain" description="HAMP" evidence="17">
    <location>
        <begin position="189"/>
        <end position="243"/>
    </location>
</feature>
<dbReference type="PROSITE" id="PS50885">
    <property type="entry name" value="HAMP"/>
    <property type="match status" value="1"/>
</dbReference>
<dbReference type="Pfam" id="PF02518">
    <property type="entry name" value="HATPase_c"/>
    <property type="match status" value="1"/>
</dbReference>
<reference evidence="18 19" key="2">
    <citation type="journal article" date="2014" name="PLoS ONE">
        <title>Evolution of mitochondria reconstructed from the energy metabolism of living bacteria.</title>
        <authorList>
            <person name="Degli Esposti M."/>
            <person name="Chouaia B."/>
            <person name="Comandatore F."/>
            <person name="Crotti E."/>
            <person name="Sassera D."/>
            <person name="Lievens P.M."/>
            <person name="Daffonchio D."/>
            <person name="Bandi C."/>
        </authorList>
    </citation>
    <scope>NUCLEOTIDE SEQUENCE [LARGE SCALE GENOMIC DNA]</scope>
    <source>
        <strain evidence="18 19">SF2.1</strain>
    </source>
</reference>
<keyword evidence="6" id="KW-0597">Phosphoprotein</keyword>
<dbReference type="Gene3D" id="3.30.565.10">
    <property type="entry name" value="Histidine kinase-like ATPase, C-terminal domain"/>
    <property type="match status" value="1"/>
</dbReference>
<keyword evidence="14 15" id="KW-0472">Membrane</keyword>
<evidence type="ECO:0000259" key="17">
    <source>
        <dbReference type="PROSITE" id="PS50885"/>
    </source>
</evidence>
<proteinExistence type="predicted"/>
<keyword evidence="7 18" id="KW-0808">Transferase</keyword>
<evidence type="ECO:0000259" key="16">
    <source>
        <dbReference type="PROSITE" id="PS50109"/>
    </source>
</evidence>
<dbReference type="GO" id="GO:0005886">
    <property type="term" value="C:plasma membrane"/>
    <property type="evidence" value="ECO:0007669"/>
    <property type="project" value="UniProtKB-SubCell"/>
</dbReference>
<feature type="domain" description="Histidine kinase" evidence="16">
    <location>
        <begin position="251"/>
        <end position="450"/>
    </location>
</feature>
<dbReference type="GeneID" id="78225261"/>